<comment type="similarity">
    <text evidence="1">Belongs to the acyl coenzyme A hydrolase family.</text>
</comment>
<dbReference type="GO" id="GO:0009062">
    <property type="term" value="P:fatty acid catabolic process"/>
    <property type="evidence" value="ECO:0007669"/>
    <property type="project" value="TreeGrafter"/>
</dbReference>
<dbReference type="CDD" id="cd03442">
    <property type="entry name" value="BFIT_BACH"/>
    <property type="match status" value="1"/>
</dbReference>
<accession>A0A4R4AA75</accession>
<evidence type="ECO:0000313" key="7">
    <source>
        <dbReference type="Proteomes" id="UP000295247"/>
    </source>
</evidence>
<dbReference type="Gene3D" id="3.10.129.10">
    <property type="entry name" value="Hotdog Thioesterase"/>
    <property type="match status" value="1"/>
</dbReference>
<dbReference type="Proteomes" id="UP000295247">
    <property type="component" value="Unassembled WGS sequence"/>
</dbReference>
<evidence type="ECO:0000313" key="6">
    <source>
        <dbReference type="EMBL" id="TCW35872.1"/>
    </source>
</evidence>
<feature type="region of interest" description="Disordered" evidence="4">
    <location>
        <begin position="1"/>
        <end position="26"/>
    </location>
</feature>
<feature type="domain" description="HotDog ACOT-type" evidence="5">
    <location>
        <begin position="33"/>
        <end position="146"/>
    </location>
</feature>
<comment type="caution">
    <text evidence="6">The sequence shown here is derived from an EMBL/GenBank/DDBJ whole genome shotgun (WGS) entry which is preliminary data.</text>
</comment>
<dbReference type="InterPro" id="IPR033120">
    <property type="entry name" value="HOTDOG_ACOT"/>
</dbReference>
<dbReference type="InterPro" id="IPR040170">
    <property type="entry name" value="Cytosol_ACT"/>
</dbReference>
<dbReference type="PANTHER" id="PTHR11049:SF5">
    <property type="entry name" value="ACYL-COA THIOESTER HYDROLASE YCIA"/>
    <property type="match status" value="1"/>
</dbReference>
<dbReference type="RefSeq" id="WP_005223702.1">
    <property type="nucleotide sequence ID" value="NZ_JAKEDQ010000006.1"/>
</dbReference>
<dbReference type="PANTHER" id="PTHR11049">
    <property type="entry name" value="ACYL COENZYME A THIOESTER HYDROLASE"/>
    <property type="match status" value="1"/>
</dbReference>
<gene>
    <name evidence="6" type="ORF">EDC29_10546</name>
</gene>
<evidence type="ECO:0000256" key="4">
    <source>
        <dbReference type="SAM" id="MobiDB-lite"/>
    </source>
</evidence>
<dbReference type="SUPFAM" id="SSF54637">
    <property type="entry name" value="Thioesterase/thiol ester dehydrase-isomerase"/>
    <property type="match status" value="1"/>
</dbReference>
<dbReference type="InterPro" id="IPR029069">
    <property type="entry name" value="HotDog_dom_sf"/>
</dbReference>
<organism evidence="6 7">
    <name type="scientific">Marichromatium gracile</name>
    <name type="common">Chromatium gracile</name>
    <dbReference type="NCBI Taxonomy" id="1048"/>
    <lineage>
        <taxon>Bacteria</taxon>
        <taxon>Pseudomonadati</taxon>
        <taxon>Pseudomonadota</taxon>
        <taxon>Gammaproteobacteria</taxon>
        <taxon>Chromatiales</taxon>
        <taxon>Chromatiaceae</taxon>
        <taxon>Marichromatium</taxon>
    </lineage>
</organism>
<evidence type="ECO:0000256" key="1">
    <source>
        <dbReference type="ARBA" id="ARBA00010458"/>
    </source>
</evidence>
<dbReference type="PROSITE" id="PS51770">
    <property type="entry name" value="HOTDOG_ACOT"/>
    <property type="match status" value="1"/>
</dbReference>
<reference evidence="6 7" key="1">
    <citation type="submission" date="2019-03" db="EMBL/GenBank/DDBJ databases">
        <title>Genomic Encyclopedia of Type Strains, Phase IV (KMG-IV): sequencing the most valuable type-strain genomes for metagenomic binning, comparative biology and taxonomic classification.</title>
        <authorList>
            <person name="Goeker M."/>
        </authorList>
    </citation>
    <scope>NUCLEOTIDE SEQUENCE [LARGE SCALE GENOMIC DNA]</scope>
    <source>
        <strain evidence="6 7">DSM 203</strain>
    </source>
</reference>
<evidence type="ECO:0000256" key="2">
    <source>
        <dbReference type="ARBA" id="ARBA00022801"/>
    </source>
</evidence>
<evidence type="ECO:0000256" key="3">
    <source>
        <dbReference type="PROSITE-ProRule" id="PRU01106"/>
    </source>
</evidence>
<dbReference type="InterPro" id="IPR006683">
    <property type="entry name" value="Thioestr_dom"/>
</dbReference>
<name>A0A4R4AA75_MARGR</name>
<dbReference type="GO" id="GO:0006637">
    <property type="term" value="P:acyl-CoA metabolic process"/>
    <property type="evidence" value="ECO:0007669"/>
    <property type="project" value="TreeGrafter"/>
</dbReference>
<dbReference type="Pfam" id="PF03061">
    <property type="entry name" value="4HBT"/>
    <property type="match status" value="1"/>
</dbReference>
<protein>
    <submittedName>
        <fullName evidence="6">Acyl-CoA thioesterase YciA</fullName>
    </submittedName>
</protein>
<dbReference type="EMBL" id="SMDC01000005">
    <property type="protein sequence ID" value="TCW35872.1"/>
    <property type="molecule type" value="Genomic_DNA"/>
</dbReference>
<dbReference type="AlphaFoldDB" id="A0A4R4AA75"/>
<evidence type="ECO:0000259" key="5">
    <source>
        <dbReference type="PROSITE" id="PS51770"/>
    </source>
</evidence>
<sequence>MSSTLESSQPTPTSSDACVVPSDPTAAPVSDPRLWHLGTRVVAMPSDTNAYGDIFGGWLMAQADLAGSTVAIQVAQGRVATVAVKEFRFLAPVLVGDLVDLFARMQRLGNSSVTVEVQIWAQREPDPASRHQVAAAAITYVAVDDDGRPRRITPPPALSD</sequence>
<proteinExistence type="inferred from homology"/>
<keyword evidence="2 3" id="KW-0378">Hydrolase</keyword>
<dbReference type="GO" id="GO:0052816">
    <property type="term" value="F:long-chain fatty acyl-CoA hydrolase activity"/>
    <property type="evidence" value="ECO:0007669"/>
    <property type="project" value="TreeGrafter"/>
</dbReference>
<dbReference type="GO" id="GO:0005829">
    <property type="term" value="C:cytosol"/>
    <property type="evidence" value="ECO:0007669"/>
    <property type="project" value="TreeGrafter"/>
</dbReference>
<feature type="compositionally biased region" description="Polar residues" evidence="4">
    <location>
        <begin position="1"/>
        <end position="16"/>
    </location>
</feature>